<feature type="compositionally biased region" description="Polar residues" evidence="1">
    <location>
        <begin position="1"/>
        <end position="10"/>
    </location>
</feature>
<dbReference type="InterPro" id="IPR038444">
    <property type="entry name" value="DUF465_sf"/>
</dbReference>
<dbReference type="Pfam" id="PF04325">
    <property type="entry name" value="DUF465"/>
    <property type="match status" value="1"/>
</dbReference>
<comment type="caution">
    <text evidence="2">The sequence shown here is derived from an EMBL/GenBank/DDBJ whole genome shotgun (WGS) entry which is preliminary data.</text>
</comment>
<dbReference type="Proteomes" id="UP000278036">
    <property type="component" value="Unassembled WGS sequence"/>
</dbReference>
<organism evidence="2 5">
    <name type="scientific">Teichococcus wenyumeiae</name>
    <dbReference type="NCBI Taxonomy" id="2478470"/>
    <lineage>
        <taxon>Bacteria</taxon>
        <taxon>Pseudomonadati</taxon>
        <taxon>Pseudomonadota</taxon>
        <taxon>Alphaproteobacteria</taxon>
        <taxon>Acetobacterales</taxon>
        <taxon>Roseomonadaceae</taxon>
        <taxon>Roseomonas</taxon>
    </lineage>
</organism>
<evidence type="ECO:0000313" key="2">
    <source>
        <dbReference type="EMBL" id="RKK02977.1"/>
    </source>
</evidence>
<evidence type="ECO:0000256" key="1">
    <source>
        <dbReference type="SAM" id="MobiDB-lite"/>
    </source>
</evidence>
<protein>
    <submittedName>
        <fullName evidence="2">DUF465 domain-containing protein</fullName>
    </submittedName>
</protein>
<evidence type="ECO:0000313" key="4">
    <source>
        <dbReference type="Proteomes" id="UP000274097"/>
    </source>
</evidence>
<dbReference type="Proteomes" id="UP000274097">
    <property type="component" value="Unassembled WGS sequence"/>
</dbReference>
<accession>A0A3A9J6X3</accession>
<name>A0A3A9J6X3_9PROT</name>
<dbReference type="Gene3D" id="6.10.280.50">
    <property type="match status" value="1"/>
</dbReference>
<evidence type="ECO:0000313" key="5">
    <source>
        <dbReference type="Proteomes" id="UP000278036"/>
    </source>
</evidence>
<dbReference type="OrthoDB" id="7362854at2"/>
<dbReference type="InterPro" id="IPR007420">
    <property type="entry name" value="DUF465"/>
</dbReference>
<proteinExistence type="predicted"/>
<dbReference type="EMBL" id="RAQU01000113">
    <property type="protein sequence ID" value="RKK02977.1"/>
    <property type="molecule type" value="Genomic_DNA"/>
</dbReference>
<gene>
    <name evidence="2" type="ORF">D6Z83_16955</name>
    <name evidence="3" type="ORF">EBE87_04295</name>
</gene>
<dbReference type="AlphaFoldDB" id="A0A3A9J6X3"/>
<dbReference type="EMBL" id="RFLX01000002">
    <property type="protein sequence ID" value="RMI26724.1"/>
    <property type="molecule type" value="Genomic_DNA"/>
</dbReference>
<sequence length="56" mass="6575">MTHQPRLNSLQDRHASLDRQLAQEGQRPAPDAGTITRLKREKLRLKEEMERLRAAR</sequence>
<dbReference type="InParanoid" id="A0A3A9J6X3"/>
<keyword evidence="4" id="KW-1185">Reference proteome</keyword>
<evidence type="ECO:0000313" key="3">
    <source>
        <dbReference type="EMBL" id="RMI26724.1"/>
    </source>
</evidence>
<reference evidence="2 5" key="1">
    <citation type="submission" date="2018-09" db="EMBL/GenBank/DDBJ databases">
        <title>Roseomonas sp. nov., isolated from feces of Tibetan antelopes in the Qinghai-Tibet plateau, China.</title>
        <authorList>
            <person name="Tian Z."/>
        </authorList>
    </citation>
    <scope>NUCLEOTIDE SEQUENCE [LARGE SCALE GENOMIC DNA]</scope>
    <source>
        <strain evidence="3 4">Z23</strain>
        <strain evidence="2 5">Z24</strain>
    </source>
</reference>
<feature type="region of interest" description="Disordered" evidence="1">
    <location>
        <begin position="1"/>
        <end position="40"/>
    </location>
</feature>